<comment type="caution">
    <text evidence="1">The sequence shown here is derived from an EMBL/GenBank/DDBJ whole genome shotgun (WGS) entry which is preliminary data.</text>
</comment>
<accession>A0ACC2L935</accession>
<organism evidence="1 2">
    <name type="scientific">Persea americana</name>
    <name type="common">Avocado</name>
    <dbReference type="NCBI Taxonomy" id="3435"/>
    <lineage>
        <taxon>Eukaryota</taxon>
        <taxon>Viridiplantae</taxon>
        <taxon>Streptophyta</taxon>
        <taxon>Embryophyta</taxon>
        <taxon>Tracheophyta</taxon>
        <taxon>Spermatophyta</taxon>
        <taxon>Magnoliopsida</taxon>
        <taxon>Magnoliidae</taxon>
        <taxon>Laurales</taxon>
        <taxon>Lauraceae</taxon>
        <taxon>Persea</taxon>
    </lineage>
</organism>
<proteinExistence type="predicted"/>
<gene>
    <name evidence="1" type="ORF">MRB53_023029</name>
</gene>
<evidence type="ECO:0000313" key="1">
    <source>
        <dbReference type="EMBL" id="KAJ8629706.1"/>
    </source>
</evidence>
<evidence type="ECO:0000313" key="2">
    <source>
        <dbReference type="Proteomes" id="UP001234297"/>
    </source>
</evidence>
<keyword evidence="2" id="KW-1185">Reference proteome</keyword>
<dbReference type="EMBL" id="CM056815">
    <property type="protein sequence ID" value="KAJ8629706.1"/>
    <property type="molecule type" value="Genomic_DNA"/>
</dbReference>
<protein>
    <submittedName>
        <fullName evidence="1">Uncharacterized protein</fullName>
    </submittedName>
</protein>
<name>A0ACC2L935_PERAE</name>
<reference evidence="1 2" key="1">
    <citation type="journal article" date="2022" name="Hortic Res">
        <title>A haplotype resolved chromosomal level avocado genome allows analysis of novel avocado genes.</title>
        <authorList>
            <person name="Nath O."/>
            <person name="Fletcher S.J."/>
            <person name="Hayward A."/>
            <person name="Shaw L.M."/>
            <person name="Masouleh A.K."/>
            <person name="Furtado A."/>
            <person name="Henry R.J."/>
            <person name="Mitter N."/>
        </authorList>
    </citation>
    <scope>NUCLEOTIDE SEQUENCE [LARGE SCALE GENOMIC DNA]</scope>
    <source>
        <strain evidence="2">cv. Hass</strain>
    </source>
</reference>
<sequence length="494" mass="54664">MDPDLFKSAKSGNVTELKSFAEKNPEALEDSTPNGNTALHIALQAKHTDFALEISRLRPSLLLKQNSRGDTPLHVAAKAGHLTPVRELICQADKCFNRCVLTIENEEGNTVLHEAAKHDSSGVVFLLMRTDRHLMLAANKAGASALYVAAEEGIDQTTERILAAMNKIPDAYWEGPNGRTPLHAAVIRGHIDIIRVLCDARPEFLREKDTDGSYPIHYAAALGNLKIVRMLLEYDKHIAYFGDRDNRWPFHLAASNGYTNIMKELLQRFPDSGETSDNQNWNALHIAVERGNLEVVRYILNSDKLAELINEGNKEGNTPLHLAIFYHQFSISLLLLKDKRVEFNVINRKGQTAMDIIVCDHEVSRKLEKILIWKVLSQMGGKRCLPGKDDRDKDPRTQSYKGLSNAISTVAGLIITVSFAAAFTIPGGYIGDGSNKGKATLAGKPFLWIFIITDSLALFSSTCIALLLFFAGLDQNSHPAATTENELNNQSPNT</sequence>
<dbReference type="Proteomes" id="UP001234297">
    <property type="component" value="Chromosome 7"/>
</dbReference>